<evidence type="ECO:0000313" key="1">
    <source>
        <dbReference type="EMBL" id="GFS07192.1"/>
    </source>
</evidence>
<dbReference type="InterPro" id="IPR011059">
    <property type="entry name" value="Metal-dep_hydrolase_composite"/>
</dbReference>
<dbReference type="GO" id="GO:0016810">
    <property type="term" value="F:hydrolase activity, acting on carbon-nitrogen (but not peptide) bonds"/>
    <property type="evidence" value="ECO:0007669"/>
    <property type="project" value="InterPro"/>
</dbReference>
<organism evidence="1 2">
    <name type="scientific">Elysia marginata</name>
    <dbReference type="NCBI Taxonomy" id="1093978"/>
    <lineage>
        <taxon>Eukaryota</taxon>
        <taxon>Metazoa</taxon>
        <taxon>Spiralia</taxon>
        <taxon>Lophotrochozoa</taxon>
        <taxon>Mollusca</taxon>
        <taxon>Gastropoda</taxon>
        <taxon>Heterobranchia</taxon>
        <taxon>Euthyneura</taxon>
        <taxon>Panpulmonata</taxon>
        <taxon>Sacoglossa</taxon>
        <taxon>Placobranchoidea</taxon>
        <taxon>Plakobranchidae</taxon>
        <taxon>Elysia</taxon>
    </lineage>
</organism>
<dbReference type="PANTHER" id="PTHR42717:SF1">
    <property type="entry name" value="IMIDAZOLONEPROPIONASE AND RELATED AMIDOHYDROLASES"/>
    <property type="match status" value="1"/>
</dbReference>
<dbReference type="InterPro" id="IPR020043">
    <property type="entry name" value="Deacetylase_Atu3266-like"/>
</dbReference>
<dbReference type="PANTHER" id="PTHR42717">
    <property type="entry name" value="DIHYDROOROTASE-RELATED"/>
    <property type="match status" value="1"/>
</dbReference>
<dbReference type="InterPro" id="IPR032466">
    <property type="entry name" value="Metal_Hydrolase"/>
</dbReference>
<evidence type="ECO:0000313" key="2">
    <source>
        <dbReference type="Proteomes" id="UP000762676"/>
    </source>
</evidence>
<sequence length="344" mass="36331">MSGFVLKNGHVIDVSIGMDGIGDVYVSADGKLASIKPEADWQSGKTAEVDQHWTPIDASGCLVTPGLLDCHVHAYEHATPLGINIDQTCLARGVTTVLDAGSAGSSTVPGLLKYVGEASQTRLFCLLHIARQGLADAGCVSSTGGGECDSLNVVDVEACAKTIKANRDKIVGIKVRLARMVCDNGRNEQEVYRRALQAARDCSVPLMVHHSISSIPHGGGNGLGCPSDLQAGDIYTHCFHGQVDNIVDSNTGRVDPHVWNAKKRGVLFDIGHGQGSFSWQVAEQCASEGLWPDIISTDLHTGSLAGPAYDLVAVMSKMLHLGMPLTEVIRAVTATPAHTIGEYS</sequence>
<keyword evidence="2" id="KW-1185">Reference proteome</keyword>
<dbReference type="EMBL" id="BMAT01002452">
    <property type="protein sequence ID" value="GFS07192.1"/>
    <property type="molecule type" value="Genomic_DNA"/>
</dbReference>
<comment type="caution">
    <text evidence="1">The sequence shown here is derived from an EMBL/GenBank/DDBJ whole genome shotgun (WGS) entry which is preliminary data.</text>
</comment>
<dbReference type="Proteomes" id="UP000762676">
    <property type="component" value="Unassembled WGS sequence"/>
</dbReference>
<accession>A0AAV4ICB2</accession>
<name>A0AAV4ICB2_9GAST</name>
<proteinExistence type="predicted"/>
<protein>
    <submittedName>
        <fullName evidence="1">Dihydroorotase</fullName>
    </submittedName>
</protein>
<dbReference type="SUPFAM" id="SSF51338">
    <property type="entry name" value="Composite domain of metallo-dependent hydrolases"/>
    <property type="match status" value="1"/>
</dbReference>
<dbReference type="GO" id="GO:0019213">
    <property type="term" value="F:deacetylase activity"/>
    <property type="evidence" value="ECO:0007669"/>
    <property type="project" value="InterPro"/>
</dbReference>
<reference evidence="1 2" key="1">
    <citation type="journal article" date="2021" name="Elife">
        <title>Chloroplast acquisition without the gene transfer in kleptoplastic sea slugs, Plakobranchus ocellatus.</title>
        <authorList>
            <person name="Maeda T."/>
            <person name="Takahashi S."/>
            <person name="Yoshida T."/>
            <person name="Shimamura S."/>
            <person name="Takaki Y."/>
            <person name="Nagai Y."/>
            <person name="Toyoda A."/>
            <person name="Suzuki Y."/>
            <person name="Arimoto A."/>
            <person name="Ishii H."/>
            <person name="Satoh N."/>
            <person name="Nishiyama T."/>
            <person name="Hasebe M."/>
            <person name="Maruyama T."/>
            <person name="Minagawa J."/>
            <person name="Obokata J."/>
            <person name="Shigenobu S."/>
        </authorList>
    </citation>
    <scope>NUCLEOTIDE SEQUENCE [LARGE SCALE GENOMIC DNA]</scope>
</reference>
<gene>
    <name evidence="1" type="ORF">ElyMa_001244200</name>
</gene>
<dbReference type="Gene3D" id="3.20.20.140">
    <property type="entry name" value="Metal-dependent hydrolases"/>
    <property type="match status" value="1"/>
</dbReference>
<dbReference type="AlphaFoldDB" id="A0AAV4ICB2"/>
<dbReference type="SUPFAM" id="SSF51556">
    <property type="entry name" value="Metallo-dependent hydrolases"/>
    <property type="match status" value="1"/>
</dbReference>